<dbReference type="EMBL" id="MU266701">
    <property type="protein sequence ID" value="KAH7919047.1"/>
    <property type="molecule type" value="Genomic_DNA"/>
</dbReference>
<proteinExistence type="predicted"/>
<dbReference type="Proteomes" id="UP000790709">
    <property type="component" value="Unassembled WGS sequence"/>
</dbReference>
<name>A0ACB8B0G3_9AGAM</name>
<evidence type="ECO:0000313" key="1">
    <source>
        <dbReference type="EMBL" id="KAH7919047.1"/>
    </source>
</evidence>
<comment type="caution">
    <text evidence="1">The sequence shown here is derived from an EMBL/GenBank/DDBJ whole genome shotgun (WGS) entry which is preliminary data.</text>
</comment>
<evidence type="ECO:0000313" key="2">
    <source>
        <dbReference type="Proteomes" id="UP000790709"/>
    </source>
</evidence>
<accession>A0ACB8B0G3</accession>
<organism evidence="1 2">
    <name type="scientific">Leucogyrophana mollusca</name>
    <dbReference type="NCBI Taxonomy" id="85980"/>
    <lineage>
        <taxon>Eukaryota</taxon>
        <taxon>Fungi</taxon>
        <taxon>Dikarya</taxon>
        <taxon>Basidiomycota</taxon>
        <taxon>Agaricomycotina</taxon>
        <taxon>Agaricomycetes</taxon>
        <taxon>Agaricomycetidae</taxon>
        <taxon>Boletales</taxon>
        <taxon>Boletales incertae sedis</taxon>
        <taxon>Leucogyrophana</taxon>
    </lineage>
</organism>
<gene>
    <name evidence="1" type="ORF">BV22DRAFT_1041269</name>
</gene>
<keyword evidence="2" id="KW-1185">Reference proteome</keyword>
<protein>
    <submittedName>
        <fullName evidence="1">Uncharacterized protein</fullName>
    </submittedName>
</protein>
<sequence>MHAQQRVPPARFNSYHSTKRQLLGNQAGAIPPAWKDAKDKQKAQEQGSKILLSRLPTDVGETEIEELFQKTVGPLKEVFLIYNSQGRSKGMAVVAFQRSGDAAVARAKYDGKFIDGRRPIKIEIVVDSNDTVKSTTPATPATPSLLGRLGGIASNINGFTTGQKQQPSHEPIVPQPAKPLKPGPRQVHTNSVFQPRIRQKKGPRRTKKKSAAQLDEEMDNYRAEDQERYSAVGQALKAQ</sequence>
<reference evidence="1" key="1">
    <citation type="journal article" date="2021" name="New Phytol.">
        <title>Evolutionary innovations through gain and loss of genes in the ectomycorrhizal Boletales.</title>
        <authorList>
            <person name="Wu G."/>
            <person name="Miyauchi S."/>
            <person name="Morin E."/>
            <person name="Kuo A."/>
            <person name="Drula E."/>
            <person name="Varga T."/>
            <person name="Kohler A."/>
            <person name="Feng B."/>
            <person name="Cao Y."/>
            <person name="Lipzen A."/>
            <person name="Daum C."/>
            <person name="Hundley H."/>
            <person name="Pangilinan J."/>
            <person name="Johnson J."/>
            <person name="Barry K."/>
            <person name="LaButti K."/>
            <person name="Ng V."/>
            <person name="Ahrendt S."/>
            <person name="Min B."/>
            <person name="Choi I.G."/>
            <person name="Park H."/>
            <person name="Plett J.M."/>
            <person name="Magnuson J."/>
            <person name="Spatafora J.W."/>
            <person name="Nagy L.G."/>
            <person name="Henrissat B."/>
            <person name="Grigoriev I.V."/>
            <person name="Yang Z.L."/>
            <person name="Xu J."/>
            <person name="Martin F.M."/>
        </authorList>
    </citation>
    <scope>NUCLEOTIDE SEQUENCE</scope>
    <source>
        <strain evidence="1">KUC20120723A-06</strain>
    </source>
</reference>